<gene>
    <name evidence="4" type="ORF">J4Q44_G00279510</name>
</gene>
<dbReference type="GO" id="GO:0042759">
    <property type="term" value="P:long-chain fatty acid biosynthetic process"/>
    <property type="evidence" value="ECO:0007669"/>
    <property type="project" value="TreeGrafter"/>
</dbReference>
<name>A0AAN8L1Q1_9TELE</name>
<dbReference type="Pfam" id="PF04734">
    <property type="entry name" value="Ceramidase_alk"/>
    <property type="match status" value="1"/>
</dbReference>
<evidence type="ECO:0000259" key="3">
    <source>
        <dbReference type="Pfam" id="PF04734"/>
    </source>
</evidence>
<dbReference type="GO" id="GO:0005576">
    <property type="term" value="C:extracellular region"/>
    <property type="evidence" value="ECO:0007669"/>
    <property type="project" value="TreeGrafter"/>
</dbReference>
<dbReference type="GO" id="GO:0017040">
    <property type="term" value="F:N-acylsphingosine amidohydrolase activity"/>
    <property type="evidence" value="ECO:0007669"/>
    <property type="project" value="InterPro"/>
</dbReference>
<evidence type="ECO:0000256" key="1">
    <source>
        <dbReference type="ARBA" id="ARBA00019235"/>
    </source>
</evidence>
<dbReference type="PANTHER" id="PTHR12670">
    <property type="entry name" value="CERAMIDASE"/>
    <property type="match status" value="1"/>
</dbReference>
<evidence type="ECO:0000313" key="5">
    <source>
        <dbReference type="Proteomes" id="UP001356427"/>
    </source>
</evidence>
<reference evidence="4 5" key="1">
    <citation type="submission" date="2021-04" db="EMBL/GenBank/DDBJ databases">
        <authorList>
            <person name="De Guttry C."/>
            <person name="Zahm M."/>
            <person name="Klopp C."/>
            <person name="Cabau C."/>
            <person name="Louis A."/>
            <person name="Berthelot C."/>
            <person name="Parey E."/>
            <person name="Roest Crollius H."/>
            <person name="Montfort J."/>
            <person name="Robinson-Rechavi M."/>
            <person name="Bucao C."/>
            <person name="Bouchez O."/>
            <person name="Gislard M."/>
            <person name="Lluch J."/>
            <person name="Milhes M."/>
            <person name="Lampietro C."/>
            <person name="Lopez Roques C."/>
            <person name="Donnadieu C."/>
            <person name="Braasch I."/>
            <person name="Desvignes T."/>
            <person name="Postlethwait J."/>
            <person name="Bobe J."/>
            <person name="Wedekind C."/>
            <person name="Guiguen Y."/>
        </authorList>
    </citation>
    <scope>NUCLEOTIDE SEQUENCE [LARGE SCALE GENOMIC DNA]</scope>
    <source>
        <strain evidence="4">Cs_M1</strain>
        <tissue evidence="4">Blood</tissue>
    </source>
</reference>
<dbReference type="GO" id="GO:0046872">
    <property type="term" value="F:metal ion binding"/>
    <property type="evidence" value="ECO:0007669"/>
    <property type="project" value="UniProtKB-KW"/>
</dbReference>
<keyword evidence="2" id="KW-0862">Zinc</keyword>
<evidence type="ECO:0000256" key="2">
    <source>
        <dbReference type="PIRSR" id="PIRSR606823-2"/>
    </source>
</evidence>
<dbReference type="GO" id="GO:0046512">
    <property type="term" value="P:sphingosine biosynthetic process"/>
    <property type="evidence" value="ECO:0007669"/>
    <property type="project" value="TreeGrafter"/>
</dbReference>
<keyword evidence="5" id="KW-1185">Reference proteome</keyword>
<dbReference type="PANTHER" id="PTHR12670:SF1">
    <property type="entry name" value="NEUTRAL CERAMIDASE"/>
    <property type="match status" value="1"/>
</dbReference>
<comment type="cofactor">
    <cofactor evidence="2">
        <name>Zn(2+)</name>
        <dbReference type="ChEBI" id="CHEBI:29105"/>
    </cofactor>
    <text evidence="2">Binds 1 zinc ion per subunit.</text>
</comment>
<dbReference type="InterPro" id="IPR006823">
    <property type="entry name" value="Ceramidase_alk"/>
</dbReference>
<dbReference type="GO" id="GO:0046514">
    <property type="term" value="P:ceramide catabolic process"/>
    <property type="evidence" value="ECO:0007669"/>
    <property type="project" value="InterPro"/>
</dbReference>
<dbReference type="Proteomes" id="UP001356427">
    <property type="component" value="Unassembled WGS sequence"/>
</dbReference>
<dbReference type="GO" id="GO:0016020">
    <property type="term" value="C:membrane"/>
    <property type="evidence" value="ECO:0007669"/>
    <property type="project" value="GOC"/>
</dbReference>
<dbReference type="AlphaFoldDB" id="A0AAN8L1Q1"/>
<proteinExistence type="predicted"/>
<keyword evidence="2" id="KW-0479">Metal-binding</keyword>
<feature type="binding site" evidence="2">
    <location>
        <position position="152"/>
    </location>
    <ligand>
        <name>Zn(2+)</name>
        <dbReference type="ChEBI" id="CHEBI:29105"/>
    </ligand>
</feature>
<sequence length="225" mass="24749">MARRKTVCCGLSTLEVTLMVLFVVMTAVSVGLISVMAIHWEDRSQEPEPTVSPTAGPHENPYLIGVGRADCTGPPGDVPLMGYANLEQTAAGIHTRLFSRAFIVDDGSKRVVFVTADIGMISQRLRLEVLKELEVKYGNLYRQDNVILSATHTHSGLGGYFQYTLFMITSKGYIKPSIKAIVNGIVKSIDIAHRNIKPGRIYMSKGELEESNLNRSPHSYLNNPA</sequence>
<accession>A0AAN8L1Q1</accession>
<dbReference type="EMBL" id="JAGTTL010000026">
    <property type="protein sequence ID" value="KAK6301898.1"/>
    <property type="molecule type" value="Genomic_DNA"/>
</dbReference>
<protein>
    <recommendedName>
        <fullName evidence="1">Neutral ceramidase</fullName>
    </recommendedName>
</protein>
<feature type="non-terminal residue" evidence="4">
    <location>
        <position position="225"/>
    </location>
</feature>
<feature type="domain" description="Neutral/alkaline non-lysosomal ceramidase N-terminal" evidence="3">
    <location>
        <begin position="62"/>
        <end position="225"/>
    </location>
</feature>
<comment type="caution">
    <text evidence="4">The sequence shown here is derived from an EMBL/GenBank/DDBJ whole genome shotgun (WGS) entry which is preliminary data.</text>
</comment>
<evidence type="ECO:0000313" key="4">
    <source>
        <dbReference type="EMBL" id="KAK6301898.1"/>
    </source>
</evidence>
<dbReference type="InterPro" id="IPR031329">
    <property type="entry name" value="NEUT/ALK_ceramidase_N"/>
</dbReference>
<organism evidence="4 5">
    <name type="scientific">Coregonus suidteri</name>
    <dbReference type="NCBI Taxonomy" id="861788"/>
    <lineage>
        <taxon>Eukaryota</taxon>
        <taxon>Metazoa</taxon>
        <taxon>Chordata</taxon>
        <taxon>Craniata</taxon>
        <taxon>Vertebrata</taxon>
        <taxon>Euteleostomi</taxon>
        <taxon>Actinopterygii</taxon>
        <taxon>Neopterygii</taxon>
        <taxon>Teleostei</taxon>
        <taxon>Protacanthopterygii</taxon>
        <taxon>Salmoniformes</taxon>
        <taxon>Salmonidae</taxon>
        <taxon>Coregoninae</taxon>
        <taxon>Coregonus</taxon>
    </lineage>
</organism>